<dbReference type="GO" id="GO:0000045">
    <property type="term" value="P:autophagosome assembly"/>
    <property type="evidence" value="ECO:0007669"/>
    <property type="project" value="TreeGrafter"/>
</dbReference>
<dbReference type="EMBL" id="QPKB01000003">
    <property type="protein sequence ID" value="RWR81473.1"/>
    <property type="molecule type" value="Genomic_DNA"/>
</dbReference>
<dbReference type="GO" id="GO:0005829">
    <property type="term" value="C:cytosol"/>
    <property type="evidence" value="ECO:0007669"/>
    <property type="project" value="TreeGrafter"/>
</dbReference>
<dbReference type="STRING" id="337451.A0A443NSH4"/>
<evidence type="ECO:0000313" key="16">
    <source>
        <dbReference type="Proteomes" id="UP000283530"/>
    </source>
</evidence>
<dbReference type="PRINTS" id="PR00363">
    <property type="entry name" value="CYTOCHROMEB5"/>
</dbReference>
<dbReference type="SMART" id="SM01117">
    <property type="entry name" value="Cyt-b5"/>
    <property type="match status" value="1"/>
</dbReference>
<evidence type="ECO:0000256" key="12">
    <source>
        <dbReference type="ARBA" id="ARBA00029833"/>
    </source>
</evidence>
<comment type="similarity">
    <text evidence="2">Belongs to the ATG10 family.</text>
</comment>
<name>A0A443NSH4_9MAGN</name>
<dbReference type="Proteomes" id="UP000283530">
    <property type="component" value="Unassembled WGS sequence"/>
</dbReference>
<dbReference type="GO" id="GO:0020037">
    <property type="term" value="F:heme binding"/>
    <property type="evidence" value="ECO:0007669"/>
    <property type="project" value="UniProtKB-UniRule"/>
</dbReference>
<dbReference type="PANTHER" id="PTHR14957">
    <property type="entry name" value="UBIQUITIN-LIKE-CONJUGATING ENZYME ATG10"/>
    <property type="match status" value="1"/>
</dbReference>
<dbReference type="PANTHER" id="PTHR14957:SF1">
    <property type="entry name" value="UBIQUITIN-LIKE-CONJUGATING ENZYME ATG10"/>
    <property type="match status" value="1"/>
</dbReference>
<dbReference type="FunFam" id="3.10.120.10:FF:000002">
    <property type="entry name" value="Cytochrome b5 type B"/>
    <property type="match status" value="1"/>
</dbReference>
<dbReference type="PROSITE" id="PS50255">
    <property type="entry name" value="CYTOCHROME_B5_2"/>
    <property type="match status" value="1"/>
</dbReference>
<dbReference type="GO" id="GO:0016020">
    <property type="term" value="C:membrane"/>
    <property type="evidence" value="ECO:0007669"/>
    <property type="project" value="UniProtKB-SubCell"/>
</dbReference>
<comment type="caution">
    <text evidence="15">The sequence shown here is derived from an EMBL/GenBank/DDBJ whole genome shotgun (WGS) entry which is preliminary data.</text>
</comment>
<evidence type="ECO:0000256" key="3">
    <source>
        <dbReference type="ARBA" id="ARBA00021099"/>
    </source>
</evidence>
<dbReference type="GO" id="GO:0032446">
    <property type="term" value="P:protein modification by small protein conjugation"/>
    <property type="evidence" value="ECO:0007669"/>
    <property type="project" value="TreeGrafter"/>
</dbReference>
<gene>
    <name evidence="15" type="ORF">CKAN_01015900</name>
</gene>
<evidence type="ECO:0000256" key="11">
    <source>
        <dbReference type="ARBA" id="ARBA00023136"/>
    </source>
</evidence>
<dbReference type="Pfam" id="PF03987">
    <property type="entry name" value="Autophagy_act_C"/>
    <property type="match status" value="1"/>
</dbReference>
<dbReference type="GO" id="GO:0000422">
    <property type="term" value="P:autophagy of mitochondrion"/>
    <property type="evidence" value="ECO:0007669"/>
    <property type="project" value="TreeGrafter"/>
</dbReference>
<dbReference type="GO" id="GO:0061651">
    <property type="term" value="F:Atg12 conjugating enzyme activity"/>
    <property type="evidence" value="ECO:0007669"/>
    <property type="project" value="TreeGrafter"/>
</dbReference>
<evidence type="ECO:0000256" key="2">
    <source>
        <dbReference type="ARBA" id="ARBA00005696"/>
    </source>
</evidence>
<evidence type="ECO:0000259" key="14">
    <source>
        <dbReference type="PROSITE" id="PS50255"/>
    </source>
</evidence>
<sequence length="381" mass="42749">MQQTVDLHMRNSMGSSFSWDGTLSSDEFHVAAIALSERWREINPTSPPWTWIPSPTLPWGAPKKADGYLSLESVYHLNPKEEHYSEGSCIGEEEPLDDATLVQSYNQESHVYDFHILYSASYRVPVLYFRGYRCDGQPMVLEDIENDLPSISSKQMKEFKWAFITQEEHPYLNRPWFTLHPCGTSDWMKLLFDGGTPLNGDAVIQKYLSSWLSVVGQVIGLRIPLEMLSVVGCISSLLTSAMEQHKVFSLSDVSLHSSKKDCWLIIHGKVYDVTKFLEEHPGGEDVLIDAAGKGDATDAFEEVGHSSTATSMMNSYLIGVLAGSDSGYVGGSLETKEEKTVLEKRNPSASTSFLDFLMPLLIIGIAFAAWYFYYYNKDNKS</sequence>
<keyword evidence="6 13" id="KW-0812">Transmembrane</keyword>
<evidence type="ECO:0000256" key="4">
    <source>
        <dbReference type="ARBA" id="ARBA00022617"/>
    </source>
</evidence>
<evidence type="ECO:0000256" key="10">
    <source>
        <dbReference type="ARBA" id="ARBA00023006"/>
    </source>
</evidence>
<protein>
    <recommendedName>
        <fullName evidence="3">Ubiquitin-like-conjugating enzyme ATG10</fullName>
    </recommendedName>
    <alternativeName>
        <fullName evidence="12">Autophagy-related protein 10</fullName>
    </alternativeName>
</protein>
<evidence type="ECO:0000256" key="6">
    <source>
        <dbReference type="ARBA" id="ARBA00022692"/>
    </source>
</evidence>
<dbReference type="InterPro" id="IPR007135">
    <property type="entry name" value="Atg3/Atg10"/>
</dbReference>
<evidence type="ECO:0000256" key="9">
    <source>
        <dbReference type="ARBA" id="ARBA00023004"/>
    </source>
</evidence>
<dbReference type="SUPFAM" id="SSF55856">
    <property type="entry name" value="Cytochrome b5-like heme/steroid binding domain"/>
    <property type="match status" value="1"/>
</dbReference>
<feature type="domain" description="Cytochrome b5 heme-binding" evidence="14">
    <location>
        <begin position="245"/>
        <end position="322"/>
    </location>
</feature>
<dbReference type="Gene3D" id="3.30.1460.50">
    <property type="match status" value="1"/>
</dbReference>
<keyword evidence="11 13" id="KW-0472">Membrane</keyword>
<dbReference type="InterPro" id="IPR036400">
    <property type="entry name" value="Cyt_B5-like_heme/steroid_sf"/>
</dbReference>
<keyword evidence="13" id="KW-1133">Transmembrane helix</keyword>
<proteinExistence type="inferred from homology"/>
<evidence type="ECO:0000313" key="15">
    <source>
        <dbReference type="EMBL" id="RWR81473.1"/>
    </source>
</evidence>
<dbReference type="GO" id="GO:0046872">
    <property type="term" value="F:metal ion binding"/>
    <property type="evidence" value="ECO:0007669"/>
    <property type="project" value="UniProtKB-UniRule"/>
</dbReference>
<evidence type="ECO:0000256" key="8">
    <source>
        <dbReference type="ARBA" id="ARBA00022786"/>
    </source>
</evidence>
<dbReference type="Gene3D" id="3.10.120.10">
    <property type="entry name" value="Cytochrome b5-like heme/steroid binding domain"/>
    <property type="match status" value="1"/>
</dbReference>
<comment type="subcellular location">
    <subcellularLocation>
        <location evidence="1">Membrane</location>
    </subcellularLocation>
</comment>
<keyword evidence="9 13" id="KW-0408">Iron</keyword>
<keyword evidence="5" id="KW-0808">Transferase</keyword>
<organism evidence="15 16">
    <name type="scientific">Cinnamomum micranthum f. kanehirae</name>
    <dbReference type="NCBI Taxonomy" id="337451"/>
    <lineage>
        <taxon>Eukaryota</taxon>
        <taxon>Viridiplantae</taxon>
        <taxon>Streptophyta</taxon>
        <taxon>Embryophyta</taxon>
        <taxon>Tracheophyta</taxon>
        <taxon>Spermatophyta</taxon>
        <taxon>Magnoliopsida</taxon>
        <taxon>Magnoliidae</taxon>
        <taxon>Laurales</taxon>
        <taxon>Lauraceae</taxon>
        <taxon>Cinnamomum</taxon>
    </lineage>
</organism>
<keyword evidence="10" id="KW-0072">Autophagy</keyword>
<reference evidence="15 16" key="1">
    <citation type="journal article" date="2019" name="Nat. Plants">
        <title>Stout camphor tree genome fills gaps in understanding of flowering plant genome evolution.</title>
        <authorList>
            <person name="Chaw S.M."/>
            <person name="Liu Y.C."/>
            <person name="Wu Y.W."/>
            <person name="Wang H.Y."/>
            <person name="Lin C.I."/>
            <person name="Wu C.S."/>
            <person name="Ke H.M."/>
            <person name="Chang L.Y."/>
            <person name="Hsu C.Y."/>
            <person name="Yang H.T."/>
            <person name="Sudianto E."/>
            <person name="Hsu M.H."/>
            <person name="Wu K.P."/>
            <person name="Wang L.N."/>
            <person name="Leebens-Mack J.H."/>
            <person name="Tsai I.J."/>
        </authorList>
    </citation>
    <scope>NUCLEOTIDE SEQUENCE [LARGE SCALE GENOMIC DNA]</scope>
    <source>
        <strain evidence="16">cv. Chaw 1501</strain>
        <tissue evidence="15">Young leaves</tissue>
    </source>
</reference>
<keyword evidence="8" id="KW-0833">Ubl conjugation pathway</keyword>
<accession>A0A443NSH4</accession>
<dbReference type="Pfam" id="PF00173">
    <property type="entry name" value="Cyt-b5"/>
    <property type="match status" value="1"/>
</dbReference>
<evidence type="ECO:0000256" key="5">
    <source>
        <dbReference type="ARBA" id="ARBA00022679"/>
    </source>
</evidence>
<evidence type="ECO:0000256" key="13">
    <source>
        <dbReference type="RuleBase" id="RU362121"/>
    </source>
</evidence>
<dbReference type="AlphaFoldDB" id="A0A443NSH4"/>
<evidence type="ECO:0000256" key="7">
    <source>
        <dbReference type="ARBA" id="ARBA00022723"/>
    </source>
</evidence>
<dbReference type="OrthoDB" id="4089664at2759"/>
<feature type="transmembrane region" description="Helical" evidence="13">
    <location>
        <begin position="356"/>
        <end position="375"/>
    </location>
</feature>
<dbReference type="InterPro" id="IPR018506">
    <property type="entry name" value="Cyt_B5_heme-BS"/>
</dbReference>
<evidence type="ECO:0000256" key="1">
    <source>
        <dbReference type="ARBA" id="ARBA00004370"/>
    </source>
</evidence>
<keyword evidence="16" id="KW-1185">Reference proteome</keyword>
<keyword evidence="7 13" id="KW-0479">Metal-binding</keyword>
<dbReference type="InterPro" id="IPR001199">
    <property type="entry name" value="Cyt_B5-like_heme/steroid-bd"/>
</dbReference>
<keyword evidence="4 13" id="KW-0349">Heme</keyword>
<comment type="similarity">
    <text evidence="13">Belongs to the cytochrome b5 family.</text>
</comment>
<dbReference type="PROSITE" id="PS00191">
    <property type="entry name" value="CYTOCHROME_B5_1"/>
    <property type="match status" value="1"/>
</dbReference>